<evidence type="ECO:0000256" key="2">
    <source>
        <dbReference type="PROSITE-ProRule" id="PRU00169"/>
    </source>
</evidence>
<dbReference type="Proteomes" id="UP000886101">
    <property type="component" value="Unassembled WGS sequence"/>
</dbReference>
<feature type="non-terminal residue" evidence="4">
    <location>
        <position position="253"/>
    </location>
</feature>
<gene>
    <name evidence="4" type="ORF">ENJ96_05060</name>
</gene>
<dbReference type="GO" id="GO:0000160">
    <property type="term" value="P:phosphorelay signal transduction system"/>
    <property type="evidence" value="ECO:0007669"/>
    <property type="project" value="InterPro"/>
</dbReference>
<dbReference type="InterPro" id="IPR050595">
    <property type="entry name" value="Bact_response_regulator"/>
</dbReference>
<dbReference type="PROSITE" id="PS50110">
    <property type="entry name" value="RESPONSE_REGULATORY"/>
    <property type="match status" value="1"/>
</dbReference>
<dbReference type="SUPFAM" id="SSF55781">
    <property type="entry name" value="GAF domain-like"/>
    <property type="match status" value="1"/>
</dbReference>
<dbReference type="SMART" id="SM00448">
    <property type="entry name" value="REC"/>
    <property type="match status" value="1"/>
</dbReference>
<proteinExistence type="predicted"/>
<dbReference type="InterPro" id="IPR029016">
    <property type="entry name" value="GAF-like_dom_sf"/>
</dbReference>
<dbReference type="Gene3D" id="3.40.50.2300">
    <property type="match status" value="1"/>
</dbReference>
<dbReference type="EMBL" id="DROK01000147">
    <property type="protein sequence ID" value="HHI97203.1"/>
    <property type="molecule type" value="Genomic_DNA"/>
</dbReference>
<dbReference type="SUPFAM" id="SSF52172">
    <property type="entry name" value="CheY-like"/>
    <property type="match status" value="1"/>
</dbReference>
<evidence type="ECO:0000313" key="4">
    <source>
        <dbReference type="EMBL" id="HHI97203.1"/>
    </source>
</evidence>
<keyword evidence="1 2" id="KW-0597">Phosphoprotein</keyword>
<dbReference type="Gene3D" id="3.30.450.40">
    <property type="match status" value="1"/>
</dbReference>
<comment type="caution">
    <text evidence="4">The sequence shown here is derived from an EMBL/GenBank/DDBJ whole genome shotgun (WGS) entry which is preliminary data.</text>
</comment>
<evidence type="ECO:0000256" key="1">
    <source>
        <dbReference type="ARBA" id="ARBA00022553"/>
    </source>
</evidence>
<dbReference type="PANTHER" id="PTHR44591">
    <property type="entry name" value="STRESS RESPONSE REGULATOR PROTEIN 1"/>
    <property type="match status" value="1"/>
</dbReference>
<dbReference type="Pfam" id="PF00072">
    <property type="entry name" value="Response_reg"/>
    <property type="match status" value="1"/>
</dbReference>
<reference evidence="4" key="1">
    <citation type="journal article" date="2020" name="mSystems">
        <title>Genome- and Community-Level Interaction Insights into Carbon Utilization and Element Cycling Functions of Hydrothermarchaeota in Hydrothermal Sediment.</title>
        <authorList>
            <person name="Zhou Z."/>
            <person name="Liu Y."/>
            <person name="Xu W."/>
            <person name="Pan J."/>
            <person name="Luo Z.H."/>
            <person name="Li M."/>
        </authorList>
    </citation>
    <scope>NUCLEOTIDE SEQUENCE [LARGE SCALE GENOMIC DNA]</scope>
    <source>
        <strain evidence="4">HyVt-533</strain>
    </source>
</reference>
<evidence type="ECO:0000259" key="3">
    <source>
        <dbReference type="PROSITE" id="PS50110"/>
    </source>
</evidence>
<sequence>MADNFNVLVVDDEDLLRENLALLLSSLNATQVFKAANAYEALEVLQKYPIDLVLLDVNMPGLSGLDLLKLIRKENASPPVVLMTGYPSLDLTVEALRGGASDFLIKPFTSQQLYETVERFKQKREIETKEEYQELLRLLKQKTKEQTLLFTVSDRLTSCTSLSQLYQEIVSLSVEFTNAEEAVFYITDLEKKRLLPEAWEGFSSPPPPLGLEEDNPVSKSLRESLPYLIPAQGKEKALLVSPFTIKGENLGVL</sequence>
<dbReference type="PANTHER" id="PTHR44591:SF3">
    <property type="entry name" value="RESPONSE REGULATORY DOMAIN-CONTAINING PROTEIN"/>
    <property type="match status" value="1"/>
</dbReference>
<feature type="modified residue" description="4-aspartylphosphate" evidence="2">
    <location>
        <position position="56"/>
    </location>
</feature>
<organism evidence="4">
    <name type="scientific">Thermodesulfatator atlanticus</name>
    <dbReference type="NCBI Taxonomy" id="501497"/>
    <lineage>
        <taxon>Bacteria</taxon>
        <taxon>Pseudomonadati</taxon>
        <taxon>Thermodesulfobacteriota</taxon>
        <taxon>Thermodesulfobacteria</taxon>
        <taxon>Thermodesulfobacteriales</taxon>
        <taxon>Thermodesulfatatoraceae</taxon>
        <taxon>Thermodesulfatator</taxon>
    </lineage>
</organism>
<dbReference type="InterPro" id="IPR001789">
    <property type="entry name" value="Sig_transdc_resp-reg_receiver"/>
</dbReference>
<dbReference type="AlphaFoldDB" id="A0A7V5NZQ9"/>
<dbReference type="InterPro" id="IPR011006">
    <property type="entry name" value="CheY-like_superfamily"/>
</dbReference>
<accession>A0A7V5NZQ9</accession>
<feature type="domain" description="Response regulatory" evidence="3">
    <location>
        <begin position="6"/>
        <end position="121"/>
    </location>
</feature>
<name>A0A7V5NZQ9_9BACT</name>
<protein>
    <submittedName>
        <fullName evidence="4">Response regulator</fullName>
    </submittedName>
</protein>